<organism evidence="1 2">
    <name type="scientific">Colletotrichum cuscutae</name>
    <dbReference type="NCBI Taxonomy" id="1209917"/>
    <lineage>
        <taxon>Eukaryota</taxon>
        <taxon>Fungi</taxon>
        <taxon>Dikarya</taxon>
        <taxon>Ascomycota</taxon>
        <taxon>Pezizomycotina</taxon>
        <taxon>Sordariomycetes</taxon>
        <taxon>Hypocreomycetidae</taxon>
        <taxon>Glomerellales</taxon>
        <taxon>Glomerellaceae</taxon>
        <taxon>Colletotrichum</taxon>
        <taxon>Colletotrichum acutatum species complex</taxon>
    </lineage>
</organism>
<protein>
    <submittedName>
        <fullName evidence="1">Uncharacterized protein</fullName>
    </submittedName>
</protein>
<dbReference type="AlphaFoldDB" id="A0AAI9V5G5"/>
<evidence type="ECO:0000313" key="1">
    <source>
        <dbReference type="EMBL" id="KAK1470817.1"/>
    </source>
</evidence>
<keyword evidence="2" id="KW-1185">Reference proteome</keyword>
<name>A0AAI9V5G5_9PEZI</name>
<dbReference type="Proteomes" id="UP001239213">
    <property type="component" value="Unassembled WGS sequence"/>
</dbReference>
<reference evidence="1" key="1">
    <citation type="submission" date="2016-11" db="EMBL/GenBank/DDBJ databases">
        <title>The genome sequence of Colletotrichum cuscutae.</title>
        <authorList>
            <person name="Baroncelli R."/>
        </authorList>
    </citation>
    <scope>NUCLEOTIDE SEQUENCE</scope>
    <source>
        <strain evidence="1">IMI 304802</strain>
    </source>
</reference>
<comment type="caution">
    <text evidence="1">The sequence shown here is derived from an EMBL/GenBank/DDBJ whole genome shotgun (WGS) entry which is preliminary data.</text>
</comment>
<accession>A0AAI9V5G5</accession>
<evidence type="ECO:0000313" key="2">
    <source>
        <dbReference type="Proteomes" id="UP001239213"/>
    </source>
</evidence>
<gene>
    <name evidence="1" type="ORF">CCUS01_00934</name>
</gene>
<proteinExistence type="predicted"/>
<dbReference type="EMBL" id="MPDP01000223">
    <property type="protein sequence ID" value="KAK1470817.1"/>
    <property type="molecule type" value="Genomic_DNA"/>
</dbReference>
<sequence length="196" mass="21697">MTKQREVSCSAVGAFVCYLHVPIGPSHQVKYLPKVDTSVRQVLRTDTAGTNIQVGAKAKEELEESGKARGEMMRNGTLVDLHLAFASCSLWASFKESYLRLRHIWVARVACLGKQSKRQYKLGGVLENRRYSVLRTSSGLAHLTQENTTEGTDINHKAHVVIPSVSPSKRGMRVQCAPKMQVQGDTGQNRAESGFR</sequence>